<dbReference type="Gene3D" id="3.30.450.20">
    <property type="entry name" value="PAS domain"/>
    <property type="match status" value="2"/>
</dbReference>
<feature type="domain" description="PAS" evidence="2">
    <location>
        <begin position="308"/>
        <end position="378"/>
    </location>
</feature>
<keyword evidence="1" id="KW-0175">Coiled coil</keyword>
<dbReference type="PANTHER" id="PTHR44757:SF2">
    <property type="entry name" value="BIOFILM ARCHITECTURE MAINTENANCE PROTEIN MBAA"/>
    <property type="match status" value="1"/>
</dbReference>
<feature type="domain" description="GGDEF" evidence="5">
    <location>
        <begin position="489"/>
        <end position="622"/>
    </location>
</feature>
<evidence type="ECO:0000313" key="6">
    <source>
        <dbReference type="EMBL" id="AFD24500.1"/>
    </source>
</evidence>
<dbReference type="InterPro" id="IPR043128">
    <property type="entry name" value="Rev_trsase/Diguanyl_cyclase"/>
</dbReference>
<dbReference type="InterPro" id="IPR052155">
    <property type="entry name" value="Biofilm_reg_signaling"/>
</dbReference>
<dbReference type="SMART" id="SM00052">
    <property type="entry name" value="EAL"/>
    <property type="match status" value="1"/>
</dbReference>
<dbReference type="EMBL" id="CP002191">
    <property type="protein sequence ID" value="AFD24500.1"/>
    <property type="molecule type" value="Genomic_DNA"/>
</dbReference>
<keyword evidence="7" id="KW-1185">Reference proteome</keyword>
<dbReference type="AlphaFoldDB" id="H8GWN0"/>
<reference evidence="6 7" key="1">
    <citation type="journal article" date="2012" name="PLoS ONE">
        <title>Genome sequence and transcriptome analysis of the radioresistant bacterium Deinococcus gobiensis: insights into the extreme environmental adaptations.</title>
        <authorList>
            <person name="Yuan M."/>
            <person name="Chen M."/>
            <person name="Zhang W."/>
            <person name="Lu W."/>
            <person name="Wang J."/>
            <person name="Yang M."/>
            <person name="Zhao P."/>
            <person name="Tang R."/>
            <person name="Li X."/>
            <person name="Hao Y."/>
            <person name="Zhou Z."/>
            <person name="Zhan Y."/>
            <person name="Yu H."/>
            <person name="Teng C."/>
            <person name="Yan Y."/>
            <person name="Ping S."/>
            <person name="Wang Y."/>
            <person name="Lin M."/>
        </authorList>
    </citation>
    <scope>NUCLEOTIDE SEQUENCE [LARGE SCALE GENOMIC DNA]</scope>
    <source>
        <strain evidence="6 7">I-0</strain>
    </source>
</reference>
<dbReference type="SMART" id="SM00065">
    <property type="entry name" value="GAF"/>
    <property type="match status" value="1"/>
</dbReference>
<dbReference type="InterPro" id="IPR000700">
    <property type="entry name" value="PAS-assoc_C"/>
</dbReference>
<dbReference type="SUPFAM" id="SSF141868">
    <property type="entry name" value="EAL domain-like"/>
    <property type="match status" value="1"/>
</dbReference>
<organism evidence="6 7">
    <name type="scientific">Deinococcus gobiensis (strain DSM 21396 / JCM 16679 / CGMCC 1.7299 / I-0)</name>
    <dbReference type="NCBI Taxonomy" id="745776"/>
    <lineage>
        <taxon>Bacteria</taxon>
        <taxon>Thermotogati</taxon>
        <taxon>Deinococcota</taxon>
        <taxon>Deinococci</taxon>
        <taxon>Deinococcales</taxon>
        <taxon>Deinococcaceae</taxon>
        <taxon>Deinococcus</taxon>
    </lineage>
</organism>
<dbReference type="Proteomes" id="UP000007575">
    <property type="component" value="Chromosome"/>
</dbReference>
<feature type="domain" description="PAC" evidence="3">
    <location>
        <begin position="255"/>
        <end position="307"/>
    </location>
</feature>
<dbReference type="CDD" id="cd01949">
    <property type="entry name" value="GGDEF"/>
    <property type="match status" value="1"/>
</dbReference>
<dbReference type="HOGENOM" id="CLU_000445_70_34_0"/>
<dbReference type="Pfam" id="PF00563">
    <property type="entry name" value="EAL"/>
    <property type="match status" value="1"/>
</dbReference>
<dbReference type="NCBIfam" id="TIGR00254">
    <property type="entry name" value="GGDEF"/>
    <property type="match status" value="1"/>
</dbReference>
<dbReference type="Pfam" id="PF08447">
    <property type="entry name" value="PAS_3"/>
    <property type="match status" value="1"/>
</dbReference>
<dbReference type="CDD" id="cd01948">
    <property type="entry name" value="EAL"/>
    <property type="match status" value="1"/>
</dbReference>
<dbReference type="PROSITE" id="PS50883">
    <property type="entry name" value="EAL"/>
    <property type="match status" value="1"/>
</dbReference>
<dbReference type="PROSITE" id="PS50887">
    <property type="entry name" value="GGDEF"/>
    <property type="match status" value="1"/>
</dbReference>
<evidence type="ECO:0000256" key="1">
    <source>
        <dbReference type="SAM" id="Coils"/>
    </source>
</evidence>
<gene>
    <name evidence="6" type="ordered locus">DGo_CA0573</name>
</gene>
<dbReference type="InterPro" id="IPR035965">
    <property type="entry name" value="PAS-like_dom_sf"/>
</dbReference>
<evidence type="ECO:0000313" key="7">
    <source>
        <dbReference type="Proteomes" id="UP000007575"/>
    </source>
</evidence>
<dbReference type="InterPro" id="IPR013655">
    <property type="entry name" value="PAS_fold_3"/>
</dbReference>
<dbReference type="Pfam" id="PF08448">
    <property type="entry name" value="PAS_4"/>
    <property type="match status" value="1"/>
</dbReference>
<evidence type="ECO:0000259" key="4">
    <source>
        <dbReference type="PROSITE" id="PS50883"/>
    </source>
</evidence>
<feature type="domain" description="EAL" evidence="4">
    <location>
        <begin position="631"/>
        <end position="882"/>
    </location>
</feature>
<dbReference type="SUPFAM" id="SSF55781">
    <property type="entry name" value="GAF domain-like"/>
    <property type="match status" value="1"/>
</dbReference>
<dbReference type="SUPFAM" id="SSF55785">
    <property type="entry name" value="PYP-like sensor domain (PAS domain)"/>
    <property type="match status" value="2"/>
</dbReference>
<protein>
    <submittedName>
        <fullName evidence="6">Response regulator receiver modulated diguanylate cyclase/phosphodiesterase with PAS/PAC sensor</fullName>
    </submittedName>
</protein>
<dbReference type="InterPro" id="IPR000014">
    <property type="entry name" value="PAS"/>
</dbReference>
<dbReference type="Gene3D" id="3.30.450.40">
    <property type="match status" value="1"/>
</dbReference>
<evidence type="ECO:0000259" key="2">
    <source>
        <dbReference type="PROSITE" id="PS50112"/>
    </source>
</evidence>
<feature type="coiled-coil region" evidence="1">
    <location>
        <begin position="422"/>
        <end position="453"/>
    </location>
</feature>
<accession>H8GWN0</accession>
<dbReference type="PANTHER" id="PTHR44757">
    <property type="entry name" value="DIGUANYLATE CYCLASE DGCP"/>
    <property type="match status" value="1"/>
</dbReference>
<dbReference type="InterPro" id="IPR029787">
    <property type="entry name" value="Nucleotide_cyclase"/>
</dbReference>
<dbReference type="InterPro" id="IPR029016">
    <property type="entry name" value="GAF-like_dom_sf"/>
</dbReference>
<dbReference type="STRING" id="745776.DGo_CA0573"/>
<dbReference type="InterPro" id="IPR035919">
    <property type="entry name" value="EAL_sf"/>
</dbReference>
<dbReference type="InterPro" id="IPR003018">
    <property type="entry name" value="GAF"/>
</dbReference>
<dbReference type="Pfam" id="PF00990">
    <property type="entry name" value="GGDEF"/>
    <property type="match status" value="1"/>
</dbReference>
<name>H8GWN0_DEIGI</name>
<dbReference type="Gene3D" id="3.30.70.270">
    <property type="match status" value="1"/>
</dbReference>
<dbReference type="SUPFAM" id="SSF55073">
    <property type="entry name" value="Nucleotide cyclase"/>
    <property type="match status" value="1"/>
</dbReference>
<dbReference type="RefSeq" id="WP_014683983.1">
    <property type="nucleotide sequence ID" value="NC_017790.1"/>
</dbReference>
<dbReference type="Gene3D" id="3.20.20.450">
    <property type="entry name" value="EAL domain"/>
    <property type="match status" value="1"/>
</dbReference>
<dbReference type="InterPro" id="IPR001633">
    <property type="entry name" value="EAL_dom"/>
</dbReference>
<dbReference type="NCBIfam" id="TIGR00229">
    <property type="entry name" value="sensory_box"/>
    <property type="match status" value="1"/>
</dbReference>
<dbReference type="KEGG" id="dgo:DGo_CA0573"/>
<dbReference type="eggNOG" id="COG5001">
    <property type="taxonomic scope" value="Bacteria"/>
</dbReference>
<dbReference type="PATRIC" id="fig|745776.4.peg.584"/>
<dbReference type="InterPro" id="IPR000160">
    <property type="entry name" value="GGDEF_dom"/>
</dbReference>
<dbReference type="PROSITE" id="PS50113">
    <property type="entry name" value="PAC"/>
    <property type="match status" value="1"/>
</dbReference>
<dbReference type="PROSITE" id="PS50112">
    <property type="entry name" value="PAS"/>
    <property type="match status" value="1"/>
</dbReference>
<proteinExistence type="predicted"/>
<dbReference type="Pfam" id="PF01590">
    <property type="entry name" value="GAF"/>
    <property type="match status" value="1"/>
</dbReference>
<dbReference type="InterPro" id="IPR013656">
    <property type="entry name" value="PAS_4"/>
</dbReference>
<dbReference type="CDD" id="cd00130">
    <property type="entry name" value="PAS"/>
    <property type="match status" value="2"/>
</dbReference>
<evidence type="ECO:0000259" key="5">
    <source>
        <dbReference type="PROSITE" id="PS50887"/>
    </source>
</evidence>
<dbReference type="SMART" id="SM00267">
    <property type="entry name" value="GGDEF"/>
    <property type="match status" value="1"/>
</dbReference>
<sequence length="891" mass="98680">MSSTSTSFPEQACLDALARPGLPDLLPDEAFGRLTRLAAQVFAAPVSLIMLASGQEPQLASRYGPALGGLPTSLARGTFAAGPDRPGQVLSIPDTALDARWRGEEPVAGQPRPRFYAGAPLRTPGGQVVGSLCVLDTQPRSPLSPAEEATLEGLAAVVMDAVVQRVSGLALQQMQAQLARKRQHIDLILAKTGTALWSLDFASGAVEVQADLPAQGLPEEYAPTTVQALLEIVHPEDRPRAYAQMRRAAEQGTDYELQARLQLPGGLDLWTNSRGSVQRDRAGRPTRLLAVTTNIHHQRETELALAESEATLRQIIEKTEDAIYIKDVQGVYRLINPAAARMMGACPEEIVGRSDAAFADERQTERLGQIDRQVMDQARSVVYEAPLAYGQPDRTMLTSKFPFVQADEIRGVIGISRDVTLQKQLEQALRESNVQLERKVEERTRSLEDLNRQLQHDALHDALTALPNRALFTDRLEQAIRRRENSGNNTFAVLFLDFDRFKLINDSLGHAAGDELLLGIAERLRAHVTSPHTVARLGGDEFTVLLEGLHTREEVRQQVWSIQQALAPAFQVSGQDLRVTASIGITLCDQNYSRAEDVLRDADIAMYRAKTQQKGSFAFFEPALLERQVALLNLQQDLRQAVERREFRIHYQPILRLEDRSVVGVEALVRWQHPLHGLISPAEFIPLAEESGLICDIDLWVLRGAARQVRLWNAGRAAPLTLNVNLSAQHFEDRRVVGQVRAVLEEEQFSPTLLHLEITESLLMARQAHTVEMLGQLRALGLAVVIDDFGTGYSSLSYLQRFPLDGLKIDRSFIATAQWQPEVLRTIVQLGQHLKMYTVAEGLEDEAQAEHLRALNCEYGQGYFFARPLPAEDLGELLRLPEGPAQALTGE</sequence>
<dbReference type="SMART" id="SM00091">
    <property type="entry name" value="PAS"/>
    <property type="match status" value="2"/>
</dbReference>
<evidence type="ECO:0000259" key="3">
    <source>
        <dbReference type="PROSITE" id="PS50113"/>
    </source>
</evidence>